<dbReference type="EMBL" id="CAXLJL010000267">
    <property type="protein sequence ID" value="CAL5135403.1"/>
    <property type="molecule type" value="Genomic_DNA"/>
</dbReference>
<dbReference type="Pfam" id="PF02996">
    <property type="entry name" value="Prefoldin"/>
    <property type="match status" value="1"/>
</dbReference>
<dbReference type="SUPFAM" id="SSF46579">
    <property type="entry name" value="Prefoldin"/>
    <property type="match status" value="1"/>
</dbReference>
<evidence type="ECO:0000313" key="7">
    <source>
        <dbReference type="Proteomes" id="UP001497525"/>
    </source>
</evidence>
<dbReference type="Gene3D" id="1.10.287.370">
    <property type="match status" value="1"/>
</dbReference>
<comment type="subcellular location">
    <subcellularLocation>
        <location evidence="1">Nucleus</location>
    </subcellularLocation>
</comment>
<feature type="compositionally biased region" description="Basic and acidic residues" evidence="5">
    <location>
        <begin position="303"/>
        <end position="313"/>
    </location>
</feature>
<dbReference type="CDD" id="cd23159">
    <property type="entry name" value="Prefoldin_URI1"/>
    <property type="match status" value="1"/>
</dbReference>
<sequence length="313" mass="35207">MDASFDRLLDVQKVGVQHTDKEIEQLEAFKSDYGAVIGKIQDLEKCLSKPAFLPFSSKALVPGKLIHTNEILIHLGGSDNYFAEVSTHEAVEMIRTRMDRLDATIEKLKKQRELITDRVKYTSEFARQAPHILSNPPDSSASPPSIKEDEEVEIRETYDSDTELKWTEKHKANRRKELAELRNLPSPTLKPPRVSFDLSNVESSNEIDHSATDSQSSDTSDSSPIRAVIYFKHSDLPSPFPRVEVPDLSSLSISEAVDMVVRHGKISPTESINKPFGEITEREPDNVDSPVLPPQPPARISRFRSERAHQKSS</sequence>
<dbReference type="PANTHER" id="PTHR15111">
    <property type="entry name" value="RNA POLYMERASE II SUBUNIT 5-MEDIATING PROTEIN NNX3"/>
    <property type="match status" value="1"/>
</dbReference>
<protein>
    <recommendedName>
        <fullName evidence="8">Unconventional prefoldin RPB5 interactor</fullName>
    </recommendedName>
</protein>
<evidence type="ECO:0000313" key="6">
    <source>
        <dbReference type="EMBL" id="CAL5135403.1"/>
    </source>
</evidence>
<evidence type="ECO:0000256" key="1">
    <source>
        <dbReference type="ARBA" id="ARBA00004123"/>
    </source>
</evidence>
<feature type="compositionally biased region" description="Low complexity" evidence="5">
    <location>
        <begin position="134"/>
        <end position="145"/>
    </location>
</feature>
<evidence type="ECO:0008006" key="8">
    <source>
        <dbReference type="Google" id="ProtNLM"/>
    </source>
</evidence>
<proteinExistence type="inferred from homology"/>
<accession>A0AAV2TJU8</accession>
<evidence type="ECO:0000256" key="4">
    <source>
        <dbReference type="SAM" id="Coils"/>
    </source>
</evidence>
<comment type="caution">
    <text evidence="6">The sequence shown here is derived from an EMBL/GenBank/DDBJ whole genome shotgun (WGS) entry which is preliminary data.</text>
</comment>
<keyword evidence="2" id="KW-0539">Nucleus</keyword>
<dbReference type="InterPro" id="IPR009053">
    <property type="entry name" value="Prefoldin"/>
</dbReference>
<dbReference type="GO" id="GO:0003682">
    <property type="term" value="F:chromatin binding"/>
    <property type="evidence" value="ECO:0007669"/>
    <property type="project" value="TreeGrafter"/>
</dbReference>
<feature type="region of interest" description="Disordered" evidence="5">
    <location>
        <begin position="268"/>
        <end position="313"/>
    </location>
</feature>
<feature type="coiled-coil region" evidence="4">
    <location>
        <begin position="91"/>
        <end position="118"/>
    </location>
</feature>
<evidence type="ECO:0000256" key="5">
    <source>
        <dbReference type="SAM" id="MobiDB-lite"/>
    </source>
</evidence>
<feature type="compositionally biased region" description="Low complexity" evidence="5">
    <location>
        <begin position="212"/>
        <end position="222"/>
    </location>
</feature>
<dbReference type="GO" id="GO:0005634">
    <property type="term" value="C:nucleus"/>
    <property type="evidence" value="ECO:0007669"/>
    <property type="project" value="UniProtKB-SubCell"/>
</dbReference>
<feature type="region of interest" description="Disordered" evidence="5">
    <location>
        <begin position="127"/>
        <end position="154"/>
    </location>
</feature>
<dbReference type="GO" id="GO:0003714">
    <property type="term" value="F:transcription corepressor activity"/>
    <property type="evidence" value="ECO:0007669"/>
    <property type="project" value="TreeGrafter"/>
</dbReference>
<feature type="region of interest" description="Disordered" evidence="5">
    <location>
        <begin position="201"/>
        <end position="222"/>
    </location>
</feature>
<keyword evidence="4" id="KW-0175">Coiled coil</keyword>
<dbReference type="InterPro" id="IPR052255">
    <property type="entry name" value="RNA_pol_II_subunit5-mediator"/>
</dbReference>
<evidence type="ECO:0000256" key="2">
    <source>
        <dbReference type="ARBA" id="ARBA00023242"/>
    </source>
</evidence>
<gene>
    <name evidence="6" type="ORF">CDAUBV1_LOCUS9551</name>
</gene>
<dbReference type="InterPro" id="IPR004127">
    <property type="entry name" value="Prefoldin_subunit_alpha"/>
</dbReference>
<dbReference type="AlphaFoldDB" id="A0AAV2TJU8"/>
<feature type="region of interest" description="Disordered" evidence="5">
    <location>
        <begin position="177"/>
        <end position="196"/>
    </location>
</feature>
<organism evidence="6 7">
    <name type="scientific">Calicophoron daubneyi</name>
    <name type="common">Rumen fluke</name>
    <name type="synonym">Paramphistomum daubneyi</name>
    <dbReference type="NCBI Taxonomy" id="300641"/>
    <lineage>
        <taxon>Eukaryota</taxon>
        <taxon>Metazoa</taxon>
        <taxon>Spiralia</taxon>
        <taxon>Lophotrochozoa</taxon>
        <taxon>Platyhelminthes</taxon>
        <taxon>Trematoda</taxon>
        <taxon>Digenea</taxon>
        <taxon>Plagiorchiida</taxon>
        <taxon>Pronocephalata</taxon>
        <taxon>Paramphistomoidea</taxon>
        <taxon>Paramphistomidae</taxon>
        <taxon>Calicophoron</taxon>
    </lineage>
</organism>
<name>A0AAV2TJU8_CALDB</name>
<dbReference type="GO" id="GO:0019212">
    <property type="term" value="F:phosphatase inhibitor activity"/>
    <property type="evidence" value="ECO:0007669"/>
    <property type="project" value="TreeGrafter"/>
</dbReference>
<dbReference type="Proteomes" id="UP001497525">
    <property type="component" value="Unassembled WGS sequence"/>
</dbReference>
<dbReference type="PANTHER" id="PTHR15111:SF0">
    <property type="entry name" value="UNCONVENTIONAL PREFOLDIN RPB5 INTERACTOR 1"/>
    <property type="match status" value="1"/>
</dbReference>
<comment type="similarity">
    <text evidence="3">Belongs to the RNA polymerase II subunit 5-mediating protein family.</text>
</comment>
<evidence type="ECO:0000256" key="3">
    <source>
        <dbReference type="ARBA" id="ARBA00038295"/>
    </source>
</evidence>
<dbReference type="GO" id="GO:0000122">
    <property type="term" value="P:negative regulation of transcription by RNA polymerase II"/>
    <property type="evidence" value="ECO:0007669"/>
    <property type="project" value="TreeGrafter"/>
</dbReference>
<reference evidence="6" key="1">
    <citation type="submission" date="2024-06" db="EMBL/GenBank/DDBJ databases">
        <authorList>
            <person name="Liu X."/>
            <person name="Lenzi L."/>
            <person name="Haldenby T S."/>
            <person name="Uol C."/>
        </authorList>
    </citation>
    <scope>NUCLEOTIDE SEQUENCE</scope>
</reference>